<dbReference type="Proteomes" id="UP000479000">
    <property type="component" value="Unassembled WGS sequence"/>
</dbReference>
<protein>
    <submittedName>
        <fullName evidence="2">Uncharacterized protein</fullName>
    </submittedName>
</protein>
<organism evidence="2 3">
    <name type="scientific">Nesidiocoris tenuis</name>
    <dbReference type="NCBI Taxonomy" id="355587"/>
    <lineage>
        <taxon>Eukaryota</taxon>
        <taxon>Metazoa</taxon>
        <taxon>Ecdysozoa</taxon>
        <taxon>Arthropoda</taxon>
        <taxon>Hexapoda</taxon>
        <taxon>Insecta</taxon>
        <taxon>Pterygota</taxon>
        <taxon>Neoptera</taxon>
        <taxon>Paraneoptera</taxon>
        <taxon>Hemiptera</taxon>
        <taxon>Heteroptera</taxon>
        <taxon>Panheteroptera</taxon>
        <taxon>Cimicomorpha</taxon>
        <taxon>Miridae</taxon>
        <taxon>Dicyphina</taxon>
        <taxon>Nesidiocoris</taxon>
    </lineage>
</organism>
<proteinExistence type="predicted"/>
<evidence type="ECO:0000256" key="1">
    <source>
        <dbReference type="SAM" id="Phobius"/>
    </source>
</evidence>
<keyword evidence="1" id="KW-1133">Transmembrane helix</keyword>
<keyword evidence="1" id="KW-0812">Transmembrane</keyword>
<sequence>MKRLSNFTPQVELMYSPSFEEPLESRIYGVPPRLKEMRGRRPRMPPRADNKWPRRLKFVRTGAGAARLASRRRHQRFRWSVVWVALLATGVCLPGVTDMSRRGCRVPPMGASNSAEDREWINFGLALLIK</sequence>
<keyword evidence="3" id="KW-1185">Reference proteome</keyword>
<dbReference type="EMBL" id="CADCXU010024056">
    <property type="protein sequence ID" value="CAB0011322.1"/>
    <property type="molecule type" value="Genomic_DNA"/>
</dbReference>
<name>A0A6H5H7G0_9HEMI</name>
<gene>
    <name evidence="2" type="ORF">NTEN_LOCUS16305</name>
</gene>
<dbReference type="AlphaFoldDB" id="A0A6H5H7G0"/>
<evidence type="ECO:0000313" key="3">
    <source>
        <dbReference type="Proteomes" id="UP000479000"/>
    </source>
</evidence>
<reference evidence="2 3" key="1">
    <citation type="submission" date="2020-02" db="EMBL/GenBank/DDBJ databases">
        <authorList>
            <person name="Ferguson B K."/>
        </authorList>
    </citation>
    <scope>NUCLEOTIDE SEQUENCE [LARGE SCALE GENOMIC DNA]</scope>
</reference>
<keyword evidence="1" id="KW-0472">Membrane</keyword>
<feature type="transmembrane region" description="Helical" evidence="1">
    <location>
        <begin position="77"/>
        <end position="96"/>
    </location>
</feature>
<accession>A0A6H5H7G0</accession>
<evidence type="ECO:0000313" key="2">
    <source>
        <dbReference type="EMBL" id="CAB0011322.1"/>
    </source>
</evidence>